<dbReference type="InterPro" id="IPR006175">
    <property type="entry name" value="YjgF/YER057c/UK114"/>
</dbReference>
<comment type="similarity">
    <text evidence="1">Belongs to the RutC family.</text>
</comment>
<dbReference type="Proteomes" id="UP000279089">
    <property type="component" value="Unassembled WGS sequence"/>
</dbReference>
<proteinExistence type="inferred from homology"/>
<accession>A0A3N4N584</accession>
<dbReference type="GO" id="GO:0019239">
    <property type="term" value="F:deaminase activity"/>
    <property type="evidence" value="ECO:0007669"/>
    <property type="project" value="TreeGrafter"/>
</dbReference>
<comment type="caution">
    <text evidence="2">The sequence shown here is derived from an EMBL/GenBank/DDBJ whole genome shotgun (WGS) entry which is preliminary data.</text>
</comment>
<dbReference type="CDD" id="cd00448">
    <property type="entry name" value="YjgF_YER057c_UK114_family"/>
    <property type="match status" value="1"/>
</dbReference>
<dbReference type="SUPFAM" id="SSF55298">
    <property type="entry name" value="YjgF-like"/>
    <property type="match status" value="1"/>
</dbReference>
<name>A0A3N4N584_9BACT</name>
<dbReference type="OrthoDB" id="9803101at2"/>
<gene>
    <name evidence="2" type="ORF">EG028_00400</name>
</gene>
<evidence type="ECO:0000313" key="2">
    <source>
        <dbReference type="EMBL" id="RPD42793.1"/>
    </source>
</evidence>
<dbReference type="InterPro" id="IPR035959">
    <property type="entry name" value="RutC-like_sf"/>
</dbReference>
<dbReference type="GO" id="GO:0005829">
    <property type="term" value="C:cytosol"/>
    <property type="evidence" value="ECO:0007669"/>
    <property type="project" value="TreeGrafter"/>
</dbReference>
<evidence type="ECO:0000256" key="1">
    <source>
        <dbReference type="ARBA" id="ARBA00010552"/>
    </source>
</evidence>
<sequence>MTNAIQHINPGGMLQSPAFSQVIVTEGSGKTIYIGGQNAVNAKGETVGKGDIKTQTEQVMKNILTALAAADVTLDQVVKLTICLVQGNDPAEAFAAAQPFMSKAAAPPVITVILVAALGHPDHLLEIDAIAFAAG</sequence>
<dbReference type="Gene3D" id="3.30.1330.40">
    <property type="entry name" value="RutC-like"/>
    <property type="match status" value="1"/>
</dbReference>
<dbReference type="Pfam" id="PF01042">
    <property type="entry name" value="Ribonuc_L-PSP"/>
    <property type="match status" value="1"/>
</dbReference>
<reference evidence="3" key="1">
    <citation type="submission" date="2018-11" db="EMBL/GenBank/DDBJ databases">
        <title>Chitinophaga lutea sp.nov., isolate from arsenic contaminated soil.</title>
        <authorList>
            <person name="Zong Y."/>
        </authorList>
    </citation>
    <scope>NUCLEOTIDE SEQUENCE [LARGE SCALE GENOMIC DNA]</scope>
    <source>
        <strain evidence="3">YLT18</strain>
    </source>
</reference>
<keyword evidence="3" id="KW-1185">Reference proteome</keyword>
<dbReference type="PANTHER" id="PTHR11803:SF58">
    <property type="entry name" value="PROTEIN HMF1-RELATED"/>
    <property type="match status" value="1"/>
</dbReference>
<dbReference type="RefSeq" id="WP_120514074.1">
    <property type="nucleotide sequence ID" value="NZ_QXZY01000001.1"/>
</dbReference>
<organism evidence="2 3">
    <name type="scientific">Chitinophaga barathri</name>
    <dbReference type="NCBI Taxonomy" id="1647451"/>
    <lineage>
        <taxon>Bacteria</taxon>
        <taxon>Pseudomonadati</taxon>
        <taxon>Bacteroidota</taxon>
        <taxon>Chitinophagia</taxon>
        <taxon>Chitinophagales</taxon>
        <taxon>Chitinophagaceae</taxon>
        <taxon>Chitinophaga</taxon>
    </lineage>
</organism>
<dbReference type="AlphaFoldDB" id="A0A3N4N584"/>
<protein>
    <submittedName>
        <fullName evidence="2">RidA family protein</fullName>
    </submittedName>
</protein>
<evidence type="ECO:0000313" key="3">
    <source>
        <dbReference type="Proteomes" id="UP000279089"/>
    </source>
</evidence>
<dbReference type="PANTHER" id="PTHR11803">
    <property type="entry name" value="2-IMINOBUTANOATE/2-IMINOPROPANOATE DEAMINASE RIDA"/>
    <property type="match status" value="1"/>
</dbReference>
<dbReference type="EMBL" id="RMBX01000001">
    <property type="protein sequence ID" value="RPD42793.1"/>
    <property type="molecule type" value="Genomic_DNA"/>
</dbReference>